<dbReference type="AlphaFoldDB" id="A0A914H1C1"/>
<dbReference type="Proteomes" id="UP000887572">
    <property type="component" value="Unplaced"/>
</dbReference>
<accession>A0A914H1C1</accession>
<evidence type="ECO:0000313" key="8">
    <source>
        <dbReference type="Proteomes" id="UP000887572"/>
    </source>
</evidence>
<dbReference type="PANTHER" id="PTHR22597">
    <property type="entry name" value="POLYCOMB GROUP PROTEIN"/>
    <property type="match status" value="1"/>
</dbReference>
<dbReference type="PANTHER" id="PTHR22597:SF0">
    <property type="entry name" value="POLYCOMB PROTEIN SUZ12"/>
    <property type="match status" value="1"/>
</dbReference>
<keyword evidence="4" id="KW-0862">Zinc</keyword>
<dbReference type="GO" id="GO:0008270">
    <property type="term" value="F:zinc ion binding"/>
    <property type="evidence" value="ECO:0007669"/>
    <property type="project" value="UniProtKB-KW"/>
</dbReference>
<feature type="domain" description="Polycomb protein VEFS-Box" evidence="7">
    <location>
        <begin position="605"/>
        <end position="693"/>
    </location>
</feature>
<comment type="similarity">
    <text evidence="1">Belongs to the VEFS (VRN2-EMF2-FIS2-SU(Z)12) family.</text>
</comment>
<evidence type="ECO:0000256" key="1">
    <source>
        <dbReference type="ARBA" id="ARBA00007416"/>
    </source>
</evidence>
<evidence type="ECO:0000259" key="7">
    <source>
        <dbReference type="Pfam" id="PF09733"/>
    </source>
</evidence>
<dbReference type="GO" id="GO:0031490">
    <property type="term" value="F:chromatin DNA binding"/>
    <property type="evidence" value="ECO:0007669"/>
    <property type="project" value="TreeGrafter"/>
</dbReference>
<keyword evidence="6" id="KW-0804">Transcription</keyword>
<reference evidence="9" key="1">
    <citation type="submission" date="2022-11" db="UniProtKB">
        <authorList>
            <consortium name="WormBaseParasite"/>
        </authorList>
    </citation>
    <scope>IDENTIFICATION</scope>
</reference>
<dbReference type="GO" id="GO:0016586">
    <property type="term" value="C:RSC-type complex"/>
    <property type="evidence" value="ECO:0007669"/>
    <property type="project" value="TreeGrafter"/>
</dbReference>
<keyword evidence="2" id="KW-0479">Metal-binding</keyword>
<keyword evidence="5" id="KW-0805">Transcription regulation</keyword>
<evidence type="ECO:0000256" key="4">
    <source>
        <dbReference type="ARBA" id="ARBA00022833"/>
    </source>
</evidence>
<keyword evidence="3" id="KW-0863">Zinc-finger</keyword>
<evidence type="ECO:0000313" key="9">
    <source>
        <dbReference type="WBParaSite" id="Gr19_v10_g13013.t1"/>
    </source>
</evidence>
<evidence type="ECO:0000256" key="2">
    <source>
        <dbReference type="ARBA" id="ARBA00022723"/>
    </source>
</evidence>
<dbReference type="WBParaSite" id="Gr19_v10_g13013.t1">
    <property type="protein sequence ID" value="Gr19_v10_g13013.t1"/>
    <property type="gene ID" value="Gr19_v10_g13013"/>
</dbReference>
<proteinExistence type="inferred from homology"/>
<evidence type="ECO:0000256" key="3">
    <source>
        <dbReference type="ARBA" id="ARBA00022771"/>
    </source>
</evidence>
<evidence type="ECO:0000256" key="6">
    <source>
        <dbReference type="ARBA" id="ARBA00023163"/>
    </source>
</evidence>
<organism evidence="8 9">
    <name type="scientific">Globodera rostochiensis</name>
    <name type="common">Golden nematode worm</name>
    <name type="synonym">Heterodera rostochiensis</name>
    <dbReference type="NCBI Taxonomy" id="31243"/>
    <lineage>
        <taxon>Eukaryota</taxon>
        <taxon>Metazoa</taxon>
        <taxon>Ecdysozoa</taxon>
        <taxon>Nematoda</taxon>
        <taxon>Chromadorea</taxon>
        <taxon>Rhabditida</taxon>
        <taxon>Tylenchina</taxon>
        <taxon>Tylenchomorpha</taxon>
        <taxon>Tylenchoidea</taxon>
        <taxon>Heteroderidae</taxon>
        <taxon>Heteroderinae</taxon>
        <taxon>Globodera</taxon>
    </lineage>
</organism>
<dbReference type="Pfam" id="PF09733">
    <property type="entry name" value="VEFS-Box"/>
    <property type="match status" value="1"/>
</dbReference>
<name>A0A914H1C1_GLORO</name>
<keyword evidence="8" id="KW-1185">Reference proteome</keyword>
<dbReference type="InterPro" id="IPR019135">
    <property type="entry name" value="Polycomb_protein_VEFS-Box"/>
</dbReference>
<evidence type="ECO:0000256" key="5">
    <source>
        <dbReference type="ARBA" id="ARBA00023015"/>
    </source>
</evidence>
<sequence>MDFASTIAENKENSLSTPSAISLGRTCHRTMSKRQNDNELLDLKDVYSLCLNRSFTRKVAQRLRHFGIRSLCVQSIDGFFDGMSPLRVDNRRMSQNKQRGNHALKIGTLEQSVVRMKHRQSAQLHQLTTARRESEGKMEPRFSGDSLTFEFFNTILPFYAGFAKYAKFDVFLCAISTDGSFTVRYWDHLIKFISPINQKTRGSYVLEAWMPELRSGVDLFLVVEGEIVVEGASAVLKVTEKGSGDVEQQKETIQKKDFVEYGEKLPMIKRSRLSSTLEMNPESVDVKMCVNRKSETGAYPLQQKSVKNGLTKPRDHLAKQQFLHFKTKNQTFRGAKHIGSWLIREGEKHLVFQPQFTHNGFLLHIFNVNEQNTLANVAKPNVGLISDLLSQNKNSSLGACHMLQMEVSNEHGYGAIDVESQRLPKCQSNAQPTKEKKRSRIIYRLFATDRKATDHLIKCIYHLPIWFKSMPPISTRCYFCKSKFDHPWVWAVHMQFLHPSLSYQFLQMNENAGDIIEVEVRKMQNHLSKKNFTLTRRSMVRLRAMILSGGIIDKSRTPIEPATSKNGSTTNVPRTAKNFKGILPFNKPNYTKLKDPPFNHLCGVDNDQGWMNDTHRIRLHQFTDVSAEEKGFFLLWNSFIVKRVNRQLGVCQLFALLKRFIDAHGKELVQKGLMANFIFHCANLENFGYISNSERAETMAYAAHKFS</sequence>
<protein>
    <submittedName>
        <fullName evidence="9">Polycomb protein VEFS-Box domain-containing protein</fullName>
    </submittedName>
</protein>